<reference evidence="1 2" key="2">
    <citation type="submission" date="2018-11" db="EMBL/GenBank/DDBJ databases">
        <authorList>
            <consortium name="Pathogen Informatics"/>
        </authorList>
    </citation>
    <scope>NUCLEOTIDE SEQUENCE [LARGE SCALE GENOMIC DNA]</scope>
    <source>
        <strain evidence="1">Dakar</strain>
        <strain evidence="2">Dakar, Senegal</strain>
    </source>
</reference>
<evidence type="ECO:0000313" key="3">
    <source>
        <dbReference type="WBParaSite" id="SCUD_0000114901-mRNA-1"/>
    </source>
</evidence>
<evidence type="ECO:0000313" key="1">
    <source>
        <dbReference type="EMBL" id="VDO65892.1"/>
    </source>
</evidence>
<protein>
    <submittedName>
        <fullName evidence="1 3">Uncharacterized protein</fullName>
    </submittedName>
</protein>
<dbReference type="AlphaFoldDB" id="A0A183JEN6"/>
<proteinExistence type="predicted"/>
<reference evidence="3" key="1">
    <citation type="submission" date="2016-06" db="UniProtKB">
        <authorList>
            <consortium name="WormBaseParasite"/>
        </authorList>
    </citation>
    <scope>IDENTIFICATION</scope>
</reference>
<accession>A0A183JEN6</accession>
<dbReference type="EMBL" id="UZAK01000895">
    <property type="protein sequence ID" value="VDO65892.1"/>
    <property type="molecule type" value="Genomic_DNA"/>
</dbReference>
<dbReference type="Proteomes" id="UP000279833">
    <property type="component" value="Unassembled WGS sequence"/>
</dbReference>
<keyword evidence="2" id="KW-1185">Reference proteome</keyword>
<sequence length="39" mass="4660">MYIYRKLTFHEVQTSIGNINIFREFQTICMIHNIGISID</sequence>
<organism evidence="3">
    <name type="scientific">Schistosoma curassoni</name>
    <dbReference type="NCBI Taxonomy" id="6186"/>
    <lineage>
        <taxon>Eukaryota</taxon>
        <taxon>Metazoa</taxon>
        <taxon>Spiralia</taxon>
        <taxon>Lophotrochozoa</taxon>
        <taxon>Platyhelminthes</taxon>
        <taxon>Trematoda</taxon>
        <taxon>Digenea</taxon>
        <taxon>Strigeidida</taxon>
        <taxon>Schistosomatoidea</taxon>
        <taxon>Schistosomatidae</taxon>
        <taxon>Schistosoma</taxon>
    </lineage>
</organism>
<name>A0A183JEN6_9TREM</name>
<evidence type="ECO:0000313" key="2">
    <source>
        <dbReference type="Proteomes" id="UP000279833"/>
    </source>
</evidence>
<gene>
    <name evidence="1" type="ORF">SCUD_LOCUS1150</name>
</gene>
<dbReference type="WBParaSite" id="SCUD_0000114901-mRNA-1">
    <property type="protein sequence ID" value="SCUD_0000114901-mRNA-1"/>
    <property type="gene ID" value="SCUD_0000114901"/>
</dbReference>